<dbReference type="AlphaFoldDB" id="A0A8J7Y7D9"/>
<dbReference type="Proteomes" id="UP000766550">
    <property type="component" value="Unassembled WGS sequence"/>
</dbReference>
<evidence type="ECO:0000256" key="1">
    <source>
        <dbReference type="SAM" id="MobiDB-lite"/>
    </source>
</evidence>
<feature type="region of interest" description="Disordered" evidence="1">
    <location>
        <begin position="1"/>
        <end position="20"/>
    </location>
</feature>
<proteinExistence type="predicted"/>
<protein>
    <submittedName>
        <fullName evidence="2">Uncharacterized protein</fullName>
    </submittedName>
</protein>
<dbReference type="OrthoDB" id="377908at2157"/>
<reference evidence="2 3" key="1">
    <citation type="submission" date="2021-06" db="EMBL/GenBank/DDBJ databases">
        <title>New haloarchaea isolates fom saline soil.</title>
        <authorList>
            <person name="Duran-Viseras A."/>
            <person name="Sanchez-Porro C.S."/>
            <person name="Ventosa A."/>
        </authorList>
    </citation>
    <scope>NUCLEOTIDE SEQUENCE [LARGE SCALE GENOMIC DNA]</scope>
    <source>
        <strain evidence="2 3">JCM 183640</strain>
    </source>
</reference>
<feature type="region of interest" description="Disordered" evidence="1">
    <location>
        <begin position="31"/>
        <end position="51"/>
    </location>
</feature>
<organism evidence="2 3">
    <name type="scientific">Haloarcula limicola</name>
    <dbReference type="NCBI Taxonomy" id="1429915"/>
    <lineage>
        <taxon>Archaea</taxon>
        <taxon>Methanobacteriati</taxon>
        <taxon>Methanobacteriota</taxon>
        <taxon>Stenosarchaea group</taxon>
        <taxon>Halobacteria</taxon>
        <taxon>Halobacteriales</taxon>
        <taxon>Haloarculaceae</taxon>
        <taxon>Haloarcula</taxon>
    </lineage>
</organism>
<comment type="caution">
    <text evidence="2">The sequence shown here is derived from an EMBL/GenBank/DDBJ whole genome shotgun (WGS) entry which is preliminary data.</text>
</comment>
<accession>A0A8J7Y7D9</accession>
<sequence>MSTDRPASASAGGTRQQELRSVFVEVTGTEEFVTEQEQETSGTRDVTAGGAASAETLSEYVSAMVRADGLAETYDDPESESGD</sequence>
<dbReference type="EMBL" id="JAHQXF010000001">
    <property type="protein sequence ID" value="MBV0923049.1"/>
    <property type="molecule type" value="Genomic_DNA"/>
</dbReference>
<feature type="compositionally biased region" description="Polar residues" evidence="1">
    <location>
        <begin position="1"/>
        <end position="16"/>
    </location>
</feature>
<evidence type="ECO:0000313" key="2">
    <source>
        <dbReference type="EMBL" id="MBV0923049.1"/>
    </source>
</evidence>
<evidence type="ECO:0000313" key="3">
    <source>
        <dbReference type="Proteomes" id="UP000766550"/>
    </source>
</evidence>
<dbReference type="RefSeq" id="WP_162316211.1">
    <property type="nucleotide sequence ID" value="NZ_JAHQXF010000001.1"/>
</dbReference>
<gene>
    <name evidence="2" type="ORF">KTS45_02450</name>
</gene>
<name>A0A8J7Y7D9_9EURY</name>
<keyword evidence="3" id="KW-1185">Reference proteome</keyword>